<dbReference type="GO" id="GO:0017046">
    <property type="term" value="F:peptide hormone binding"/>
    <property type="evidence" value="ECO:0007669"/>
    <property type="project" value="TreeGrafter"/>
</dbReference>
<keyword evidence="3 6" id="KW-1133">Transmembrane helix</keyword>
<dbReference type="GO" id="GO:0007166">
    <property type="term" value="P:cell surface receptor signaling pathway"/>
    <property type="evidence" value="ECO:0007669"/>
    <property type="project" value="InterPro"/>
</dbReference>
<feature type="domain" description="G-protein coupled receptors family 2 profile 2" evidence="7">
    <location>
        <begin position="244"/>
        <end position="500"/>
    </location>
</feature>
<dbReference type="Proteomes" id="UP000663891">
    <property type="component" value="Unassembled WGS sequence"/>
</dbReference>
<feature type="transmembrane region" description="Helical" evidence="6">
    <location>
        <begin position="396"/>
        <end position="423"/>
    </location>
</feature>
<dbReference type="GO" id="GO:0007188">
    <property type="term" value="P:adenylate cyclase-modulating G protein-coupled receptor signaling pathway"/>
    <property type="evidence" value="ECO:0007669"/>
    <property type="project" value="TreeGrafter"/>
</dbReference>
<evidence type="ECO:0000256" key="5">
    <source>
        <dbReference type="SAM" id="MobiDB-lite"/>
    </source>
</evidence>
<dbReference type="Pfam" id="PF00002">
    <property type="entry name" value="7tm_2"/>
    <property type="match status" value="1"/>
</dbReference>
<organism evidence="8 10">
    <name type="scientific">Adineta steineri</name>
    <dbReference type="NCBI Taxonomy" id="433720"/>
    <lineage>
        <taxon>Eukaryota</taxon>
        <taxon>Metazoa</taxon>
        <taxon>Spiralia</taxon>
        <taxon>Gnathifera</taxon>
        <taxon>Rotifera</taxon>
        <taxon>Eurotatoria</taxon>
        <taxon>Bdelloidea</taxon>
        <taxon>Adinetida</taxon>
        <taxon>Adinetidae</taxon>
        <taxon>Adineta</taxon>
    </lineage>
</organism>
<name>A0A815DDJ8_9BILA</name>
<dbReference type="Proteomes" id="UP000663881">
    <property type="component" value="Unassembled WGS sequence"/>
</dbReference>
<dbReference type="OrthoDB" id="16753at2759"/>
<feature type="region of interest" description="Disordered" evidence="5">
    <location>
        <begin position="543"/>
        <end position="570"/>
    </location>
</feature>
<reference evidence="8" key="1">
    <citation type="submission" date="2021-02" db="EMBL/GenBank/DDBJ databases">
        <authorList>
            <person name="Nowell W R."/>
        </authorList>
    </citation>
    <scope>NUCLEOTIDE SEQUENCE</scope>
</reference>
<evidence type="ECO:0000256" key="3">
    <source>
        <dbReference type="ARBA" id="ARBA00022989"/>
    </source>
</evidence>
<evidence type="ECO:0000313" key="10">
    <source>
        <dbReference type="Proteomes" id="UP000663891"/>
    </source>
</evidence>
<dbReference type="GO" id="GO:0005886">
    <property type="term" value="C:plasma membrane"/>
    <property type="evidence" value="ECO:0007669"/>
    <property type="project" value="TreeGrafter"/>
</dbReference>
<gene>
    <name evidence="9" type="ORF">OKA104_LOCUS11875</name>
    <name evidence="8" type="ORF">VCS650_LOCUS30574</name>
</gene>
<evidence type="ECO:0000259" key="7">
    <source>
        <dbReference type="PROSITE" id="PS50261"/>
    </source>
</evidence>
<feature type="transmembrane region" description="Helical" evidence="6">
    <location>
        <begin position="444"/>
        <end position="466"/>
    </location>
</feature>
<keyword evidence="4 6" id="KW-0472">Membrane</keyword>
<accession>A0A815DDJ8</accession>
<dbReference type="Gene3D" id="1.20.1070.10">
    <property type="entry name" value="Rhodopsin 7-helix transmembrane proteins"/>
    <property type="match status" value="1"/>
</dbReference>
<feature type="transmembrane region" description="Helical" evidence="6">
    <location>
        <begin position="180"/>
        <end position="205"/>
    </location>
</feature>
<comment type="caution">
    <text evidence="8">The sequence shown here is derived from an EMBL/GenBank/DDBJ whole genome shotgun (WGS) entry which is preliminary data.</text>
</comment>
<evidence type="ECO:0000256" key="2">
    <source>
        <dbReference type="ARBA" id="ARBA00022692"/>
    </source>
</evidence>
<dbReference type="InterPro" id="IPR000832">
    <property type="entry name" value="GPCR_2_secretin-like"/>
</dbReference>
<feature type="transmembrane region" description="Helical" evidence="6">
    <location>
        <begin position="472"/>
        <end position="499"/>
    </location>
</feature>
<dbReference type="PANTHER" id="PTHR45620:SF1">
    <property type="entry name" value="G-PROTEIN COUPLED RECEPTORS FAMILY 2 PROFILE 2 DOMAIN-CONTAINING PROTEIN"/>
    <property type="match status" value="1"/>
</dbReference>
<dbReference type="SUPFAM" id="SSF81321">
    <property type="entry name" value="Family A G protein-coupled receptor-like"/>
    <property type="match status" value="1"/>
</dbReference>
<dbReference type="InterPro" id="IPR017981">
    <property type="entry name" value="GPCR_2-like_7TM"/>
</dbReference>
<proteinExistence type="predicted"/>
<evidence type="ECO:0000256" key="4">
    <source>
        <dbReference type="ARBA" id="ARBA00023136"/>
    </source>
</evidence>
<dbReference type="AlphaFoldDB" id="A0A815DDJ8"/>
<comment type="subcellular location">
    <subcellularLocation>
        <location evidence="1">Membrane</location>
        <topology evidence="1">Multi-pass membrane protein</topology>
    </subcellularLocation>
</comment>
<evidence type="ECO:0000313" key="9">
    <source>
        <dbReference type="EMBL" id="CAF3692005.1"/>
    </source>
</evidence>
<evidence type="ECO:0000256" key="6">
    <source>
        <dbReference type="SAM" id="Phobius"/>
    </source>
</evidence>
<protein>
    <recommendedName>
        <fullName evidence="7">G-protein coupled receptors family 2 profile 2 domain-containing protein</fullName>
    </recommendedName>
</protein>
<feature type="transmembrane region" description="Helical" evidence="6">
    <location>
        <begin position="355"/>
        <end position="376"/>
    </location>
</feature>
<dbReference type="GO" id="GO:0008528">
    <property type="term" value="F:G protein-coupled peptide receptor activity"/>
    <property type="evidence" value="ECO:0007669"/>
    <property type="project" value="TreeGrafter"/>
</dbReference>
<sequence>MQCTEHESTLQTTTTSNETITSVQIKLPTTTTAKVRLSMEEKMKAMKSGNMNSTFSNKSLIVPPNKLFREYLRCRQLSSLNKLPSPSTCPYDYEDNIRVCWRATANGTLASNIIEYDHGQNNFYDGVRYGIENCTLERFCMNNGSWAPTISPDLQCKLCVGDGRPVKFNSISIMIETMSLSLSLLSLTIAVLCMINVKYVSYFYVKIFRLKLPDINRYPYRPPQPYKQHFLVNSRYLSLICQCFLLFRRLHLPRNLLHMHLFVAFIFRSIVKLVFIHLIIGGYTRSMISYTQDKCGMIEIVSKSSSLFHVLGCRVLSSLFWYTDAVSQTFIFCEAMFLFTALTSHLFRDRGCLPFVLWGWLSPLVWLILWIASHIITDKLKQRSTCWLEADNTTYFYYFFYVPYAFYLLVNFGIFLYLVRLLYSKYQSNNVQTSRTGNRHLIKSILILIPLFGLHSLFVIWVFYHKNQAHTIWYYISVIFKAVFGDLQGFFTSLIYFYFNTEIRYEVLRQVQRTILSSDTIQRSSTGETLSTRLSTFRRSINRHRQSSLQNRNERRRTNTSYPRSSLQKPTHDIWGKKCLALICPCLNKKSTKKKTFVELQQQQQLVQQNILNDTSPAVVPELIIDDDRGGVSSPLVIHTRSHKGAIDNDGMTCDTVLIKNESEDQELLTDENDVTIQHSSFYIEPISLSSNNIPITIHTNNLQRTRSNSEGYLLKNLSSKHFADNKSLK</sequence>
<dbReference type="PROSITE" id="PS50261">
    <property type="entry name" value="G_PROTEIN_RECEP_F2_4"/>
    <property type="match status" value="1"/>
</dbReference>
<dbReference type="EMBL" id="CAJNON010000500">
    <property type="protein sequence ID" value="CAF1292240.1"/>
    <property type="molecule type" value="Genomic_DNA"/>
</dbReference>
<evidence type="ECO:0000313" key="8">
    <source>
        <dbReference type="EMBL" id="CAF1292240.1"/>
    </source>
</evidence>
<feature type="transmembrane region" description="Helical" evidence="6">
    <location>
        <begin position="329"/>
        <end position="348"/>
    </location>
</feature>
<keyword evidence="2 6" id="KW-0812">Transmembrane</keyword>
<dbReference type="PANTHER" id="PTHR45620">
    <property type="entry name" value="PDF RECEPTOR-LIKE PROTEIN-RELATED"/>
    <property type="match status" value="1"/>
</dbReference>
<dbReference type="InterPro" id="IPR050332">
    <property type="entry name" value="GPCR_2"/>
</dbReference>
<feature type="transmembrane region" description="Helical" evidence="6">
    <location>
        <begin position="259"/>
        <end position="283"/>
    </location>
</feature>
<dbReference type="EMBL" id="CAJOAY010000559">
    <property type="protein sequence ID" value="CAF3692005.1"/>
    <property type="molecule type" value="Genomic_DNA"/>
</dbReference>
<feature type="compositionally biased region" description="Polar residues" evidence="5">
    <location>
        <begin position="559"/>
        <end position="569"/>
    </location>
</feature>
<dbReference type="PRINTS" id="PR00249">
    <property type="entry name" value="GPCRSECRETIN"/>
</dbReference>
<evidence type="ECO:0000256" key="1">
    <source>
        <dbReference type="ARBA" id="ARBA00004141"/>
    </source>
</evidence>